<keyword evidence="3" id="KW-1133">Transmembrane helix</keyword>
<feature type="domain" description="C-type lectin" evidence="5">
    <location>
        <begin position="382"/>
        <end position="491"/>
    </location>
</feature>
<feature type="chain" id="PRO_5012235592" evidence="4">
    <location>
        <begin position="22"/>
        <end position="1364"/>
    </location>
</feature>
<evidence type="ECO:0000313" key="7">
    <source>
        <dbReference type="Proteomes" id="UP000192578"/>
    </source>
</evidence>
<evidence type="ECO:0000256" key="3">
    <source>
        <dbReference type="SAM" id="Phobius"/>
    </source>
</evidence>
<feature type="domain" description="C-type lectin" evidence="5">
    <location>
        <begin position="1003"/>
        <end position="1118"/>
    </location>
</feature>
<feature type="domain" description="C-type lectin" evidence="5">
    <location>
        <begin position="852"/>
        <end position="980"/>
    </location>
</feature>
<feature type="transmembrane region" description="Helical" evidence="3">
    <location>
        <begin position="1304"/>
        <end position="1326"/>
    </location>
</feature>
<reference evidence="7" key="1">
    <citation type="submission" date="2017-01" db="EMBL/GenBank/DDBJ databases">
        <title>Comparative genomics of anhydrobiosis in the tardigrade Hypsibius dujardini.</title>
        <authorList>
            <person name="Yoshida Y."/>
            <person name="Koutsovoulos G."/>
            <person name="Laetsch D."/>
            <person name="Stevens L."/>
            <person name="Kumar S."/>
            <person name="Horikawa D."/>
            <person name="Ishino K."/>
            <person name="Komine S."/>
            <person name="Tomita M."/>
            <person name="Blaxter M."/>
            <person name="Arakawa K."/>
        </authorList>
    </citation>
    <scope>NUCLEOTIDE SEQUENCE [LARGE SCALE GENOMIC DNA]</scope>
    <source>
        <strain evidence="7">Z151</strain>
    </source>
</reference>
<keyword evidence="1" id="KW-1015">Disulfide bond</keyword>
<feature type="signal peptide" evidence="4">
    <location>
        <begin position="1"/>
        <end position="21"/>
    </location>
</feature>
<feature type="domain" description="C-type lectin" evidence="5">
    <location>
        <begin position="702"/>
        <end position="812"/>
    </location>
</feature>
<keyword evidence="6" id="KW-0675">Receptor</keyword>
<feature type="compositionally biased region" description="Polar residues" evidence="2">
    <location>
        <begin position="1354"/>
        <end position="1364"/>
    </location>
</feature>
<dbReference type="InterPro" id="IPR018378">
    <property type="entry name" value="C-type_lectin_CS"/>
</dbReference>
<dbReference type="InterPro" id="IPR001304">
    <property type="entry name" value="C-type_lectin-like"/>
</dbReference>
<dbReference type="PROSITE" id="PS50041">
    <property type="entry name" value="C_TYPE_LECTIN_2"/>
    <property type="match status" value="8"/>
</dbReference>
<keyword evidence="7" id="KW-1185">Reference proteome</keyword>
<evidence type="ECO:0000259" key="5">
    <source>
        <dbReference type="PROSITE" id="PS50041"/>
    </source>
</evidence>
<keyword evidence="3" id="KW-0472">Membrane</keyword>
<keyword evidence="3" id="KW-0812">Transmembrane</keyword>
<dbReference type="SMART" id="SM00034">
    <property type="entry name" value="CLECT"/>
    <property type="match status" value="8"/>
</dbReference>
<dbReference type="InterPro" id="IPR050111">
    <property type="entry name" value="C-type_lectin/snaclec_domain"/>
</dbReference>
<dbReference type="PROSITE" id="PS00615">
    <property type="entry name" value="C_TYPE_LECTIN_1"/>
    <property type="match status" value="1"/>
</dbReference>
<evidence type="ECO:0000256" key="2">
    <source>
        <dbReference type="SAM" id="MobiDB-lite"/>
    </source>
</evidence>
<dbReference type="EMBL" id="MTYJ01000012">
    <property type="protein sequence ID" value="OQV23367.1"/>
    <property type="molecule type" value="Genomic_DNA"/>
</dbReference>
<dbReference type="Proteomes" id="UP000192578">
    <property type="component" value="Unassembled WGS sequence"/>
</dbReference>
<dbReference type="CDD" id="cd00037">
    <property type="entry name" value="CLECT"/>
    <property type="match status" value="8"/>
</dbReference>
<gene>
    <name evidence="6" type="ORF">BV898_02813</name>
</gene>
<evidence type="ECO:0000256" key="1">
    <source>
        <dbReference type="ARBA" id="ARBA00023157"/>
    </source>
</evidence>
<organism evidence="6 7">
    <name type="scientific">Hypsibius exemplaris</name>
    <name type="common">Freshwater tardigrade</name>
    <dbReference type="NCBI Taxonomy" id="2072580"/>
    <lineage>
        <taxon>Eukaryota</taxon>
        <taxon>Metazoa</taxon>
        <taxon>Ecdysozoa</taxon>
        <taxon>Tardigrada</taxon>
        <taxon>Eutardigrada</taxon>
        <taxon>Parachela</taxon>
        <taxon>Hypsibioidea</taxon>
        <taxon>Hypsibiidae</taxon>
        <taxon>Hypsibius</taxon>
    </lineage>
</organism>
<dbReference type="SUPFAM" id="SSF56436">
    <property type="entry name" value="C-type lectin-like"/>
    <property type="match status" value="8"/>
</dbReference>
<accession>A0A1W0X759</accession>
<proteinExistence type="predicted"/>
<dbReference type="PANTHER" id="PTHR22803">
    <property type="entry name" value="MANNOSE, PHOSPHOLIPASE, LECTIN RECEPTOR RELATED"/>
    <property type="match status" value="1"/>
</dbReference>
<evidence type="ECO:0000256" key="4">
    <source>
        <dbReference type="SAM" id="SignalP"/>
    </source>
</evidence>
<dbReference type="OrthoDB" id="6356110at2759"/>
<dbReference type="InterPro" id="IPR016186">
    <property type="entry name" value="C-type_lectin-like/link_sf"/>
</dbReference>
<evidence type="ECO:0000313" key="6">
    <source>
        <dbReference type="EMBL" id="OQV23367.1"/>
    </source>
</evidence>
<dbReference type="Gene3D" id="3.10.100.10">
    <property type="entry name" value="Mannose-Binding Protein A, subunit A"/>
    <property type="match status" value="8"/>
</dbReference>
<sequence>MSRPVVIRILLLSSLIVFAQAEDAHFHEEMPANPHTNNFHMKALPPTNATCGKNTNGDWYYDPATQNCFFYSTITATWPDAERQCVFMGSHLATIEPGNNEFVRQLIQGDTPGRKLAWIGLRLSNLPTMTHTWVDGNLANLYRPWDQNEPSAQGTEGCVVMNSDNGKFCDYRCQWNAGYRFVCRKTKPEEFPPMPTSAEPEVEDHWGCPIDERPGLVRFGSSCYWFSPLNDLKNWNDALKSCQDLYHHPTDTSKSSSLVSIHNAMENEFLLAHMGGRLSRWTGLYEENDGTSLYWSDHTFLHFLNWHYPEPRPNGRQCVWMYGDPARAGLWDDADCGIQAGYICKMQKDQSRQAPSPHPPICPSNFHPHTFVGIDPQVPPVCFGVVSMQGFQNPAQACQSVGSDIRPATIVNPIENAFIHMMSNKLNGYAPSNDTAWLGGKEVKGILKWDSNCFAKFNNIAHFYNAQLPEDFEKTCLVMQYDGKWRTVSCSLDLDKIPYAVCERRVGNECAMTEPSDVVGVCPMGFSEDCGDFCYRLVGQTSNSQSLINAQATWDEAKTACANMGSSLVTIRNEKDQRCISQLMAKAEHGLWIGLYYQDDLVTPPTLPSGQWKWLDPKIEYQQTVTNWAPGQPDSMDPTGDRELCVEMIHGANTKPEDDGKWNNRHCTDSRKQGYICERVKSPLNNATCGFSRIGEWFYDAKTDSCFFVSRTFASWSNAERTCNSMDSHLATIDQDNHEFVRLSLAREAPIGTYFWIGLRLQHIQTMTHTWVDGNVSNVYRAWDNNEPSSQGAEACVVMNNVNGKWHDYRCQWANGYRFLCRKAKTPVVPVIPPVVQDNWGCPAVCKDCLRYGSSCYWFSPANDLKNWNDAHRSCQELYAHPTDLSKSSDLVSIHNELEQDFLMAHMGADRLNRWTGLHEEIDRSTLYWTDQSYFGFTNWNYREPIYMSTQECVMMYGDVAKAGRWNDELCSNTAGYICKMQKDATAPTHVQSQKCQTGFHNLNGVCFGVVPAGSDPRTTCANHGGAHFATILSPYENAFLRVLLNNAANENSIGGDVSAQAWLGGGERAGKMSWFNGCFPKINNIVNFYTNNQEENCIALNRDGKWSTHKCTDSVQFAACEKREVECEKLAPTNSGTCPAGFPDEGNDFCYRIVHTAATASAECAKVTWSEAKDICARAGGSVLTIRTEADQKIIEKYLEKSTSALWLGLYEEVDQLTNIGTWKWLDDNATYQGSYQNWDDGEPNVLTGGYTRESCVEIKTNGKWNNVQCGHGATRGYICEKMKEPVSAAATNKGLDQMSGGAIAGIVISVLLLVPALTYATYYLMTRRNGGVPWVPRFNNTNARPSDKASVDNVNYNEDSFT</sequence>
<protein>
    <submittedName>
        <fullName evidence="6">Macrophage mannose receptor 1</fullName>
    </submittedName>
</protein>
<dbReference type="Pfam" id="PF00059">
    <property type="entry name" value="Lectin_C"/>
    <property type="match status" value="7"/>
</dbReference>
<dbReference type="InterPro" id="IPR016187">
    <property type="entry name" value="CTDL_fold"/>
</dbReference>
<comment type="caution">
    <text evidence="6">The sequence shown here is derived from an EMBL/GenBank/DDBJ whole genome shotgun (WGS) entry which is preliminary data.</text>
</comment>
<keyword evidence="4" id="KW-0732">Signal</keyword>
<feature type="region of interest" description="Disordered" evidence="2">
    <location>
        <begin position="1344"/>
        <end position="1364"/>
    </location>
</feature>
<feature type="domain" description="C-type lectin" evidence="5">
    <location>
        <begin position="219"/>
        <end position="345"/>
    </location>
</feature>
<feature type="domain" description="C-type lectin" evidence="5">
    <location>
        <begin position="1147"/>
        <end position="1271"/>
    </location>
</feature>
<feature type="domain" description="C-type lectin" evidence="5">
    <location>
        <begin position="64"/>
        <end position="174"/>
    </location>
</feature>
<name>A0A1W0X759_HYPEX</name>
<feature type="domain" description="C-type lectin" evidence="5">
    <location>
        <begin position="530"/>
        <end position="667"/>
    </location>
</feature>